<keyword evidence="3" id="KW-1185">Reference proteome</keyword>
<dbReference type="InterPro" id="IPR015943">
    <property type="entry name" value="WD40/YVTN_repeat-like_dom_sf"/>
</dbReference>
<dbReference type="InterPro" id="IPR036322">
    <property type="entry name" value="WD40_repeat_dom_sf"/>
</dbReference>
<dbReference type="PANTHER" id="PTHR19857:SF21">
    <property type="entry name" value="ANAPHASE-PROMOTING COMPLEX SUBUNIT 4 WD40 DOMAIN-CONTAINING PROTEIN"/>
    <property type="match status" value="1"/>
</dbReference>
<protein>
    <submittedName>
        <fullName evidence="4">Uncharacterized protein LOC104597494 isoform X1</fullName>
    </submittedName>
</protein>
<dbReference type="STRING" id="4432.A0A1U8A7E3"/>
<dbReference type="KEGG" id="nnu:104597494"/>
<name>A0A1U8A7E3_NELNU</name>
<dbReference type="OrthoDB" id="10260946at2759"/>
<organism evidence="3 4">
    <name type="scientific">Nelumbo nucifera</name>
    <name type="common">Sacred lotus</name>
    <dbReference type="NCBI Taxonomy" id="4432"/>
    <lineage>
        <taxon>Eukaryota</taxon>
        <taxon>Viridiplantae</taxon>
        <taxon>Streptophyta</taxon>
        <taxon>Embryophyta</taxon>
        <taxon>Tracheophyta</taxon>
        <taxon>Spermatophyta</taxon>
        <taxon>Magnoliopsida</taxon>
        <taxon>Proteales</taxon>
        <taxon>Nelumbonaceae</taxon>
        <taxon>Nelumbo</taxon>
    </lineage>
</organism>
<dbReference type="PANTHER" id="PTHR19857">
    <property type="entry name" value="MITOCHONDRIAL DIVISION PROTEIN 1-RELATED"/>
    <property type="match status" value="1"/>
</dbReference>
<dbReference type="InterPro" id="IPR051179">
    <property type="entry name" value="WD_repeat_multifunction"/>
</dbReference>
<dbReference type="Proteomes" id="UP000189703">
    <property type="component" value="Unplaced"/>
</dbReference>
<dbReference type="FunCoup" id="A0A1U8A7E3">
    <property type="interactions" value="71"/>
</dbReference>
<evidence type="ECO:0000313" key="3">
    <source>
        <dbReference type="Proteomes" id="UP000189703"/>
    </source>
</evidence>
<keyword evidence="2" id="KW-0677">Repeat</keyword>
<dbReference type="AlphaFoldDB" id="A0A1U8A7E3"/>
<evidence type="ECO:0000256" key="2">
    <source>
        <dbReference type="ARBA" id="ARBA00022737"/>
    </source>
</evidence>
<accession>A0A1U8A7E3</accession>
<dbReference type="SUPFAM" id="SSF50978">
    <property type="entry name" value="WD40 repeat-like"/>
    <property type="match status" value="1"/>
</dbReference>
<evidence type="ECO:0000313" key="4">
    <source>
        <dbReference type="RefSeq" id="XP_010257373.1"/>
    </source>
</evidence>
<dbReference type="GeneID" id="104597494"/>
<reference evidence="4" key="1">
    <citation type="submission" date="2025-08" db="UniProtKB">
        <authorList>
            <consortium name="RefSeq"/>
        </authorList>
    </citation>
    <scope>IDENTIFICATION</scope>
</reference>
<evidence type="ECO:0000256" key="1">
    <source>
        <dbReference type="ARBA" id="ARBA00022574"/>
    </source>
</evidence>
<dbReference type="Gene3D" id="2.130.10.10">
    <property type="entry name" value="YVTN repeat-like/Quinoprotein amine dehydrogenase"/>
    <property type="match status" value="1"/>
</dbReference>
<dbReference type="eggNOG" id="ENOG502QTIU">
    <property type="taxonomic scope" value="Eukaryota"/>
</dbReference>
<dbReference type="RefSeq" id="XP_010257373.1">
    <property type="nucleotide sequence ID" value="XM_010259071.2"/>
</dbReference>
<proteinExistence type="predicted"/>
<sequence length="484" mass="53974">MDKYVVPLSPSPENPKPIRRPRWKRSIVELDGMLSSKYRHEISSLLLDSYSEIGAFGHLYHIDGAKCPTHMNRVGNVTSTSNQVPIRREGISGVEFDTKGIYLASVTKSGCLTVHDFETLYCLSNGLSTCVKEDETKHLVHLTTHQLDAVRWNLSNQDEVACSSMQSNEILLYDIGYISSEPIEVLRRRPTITVHGCEVRKGLSDIAFISTDKSRLLASDVYGVVNIWDRRISNLPCLELMANNHDTLNSIKLNVENQVVFGAGKHGIIYAWDLRGGRTPVAFQSNKEARHPPLTSLKISMMLEKIKSLKEQSNIFSKEIHSIDIDPSCPYQLAFHLDDGWSGVLDTNSFQVTHVHCPPPAWLDGSETSINCSYLRKPSWLPTCSIYAVGASSNNGIHLLDFYPDPSSTCHVDFNEDIGSVSEGKRRSMQNRFVPLSEGVTVCAAHPLNGTIIAGTKQSSLLVISQKRQSCCNGDYNRMDDNDY</sequence>
<dbReference type="InParanoid" id="A0A1U8A7E3"/>
<keyword evidence="1" id="KW-0853">WD repeat</keyword>
<gene>
    <name evidence="4" type="primary">LOC104597494</name>
</gene>
<dbReference type="OMA" id="HGEERCT"/>